<sequence>MDNRKIELCRTELDFLRRLLLDLQGEFSCAREASNAELVAAIELSLAMLHWDGIEPPALDSQVGVGAAVEMRLGNDAMYAYLEWRNARRRRPATVH</sequence>
<protein>
    <submittedName>
        <fullName evidence="1">Uncharacterized protein</fullName>
    </submittedName>
</protein>
<accession>A0A848H257</accession>
<proteinExistence type="predicted"/>
<gene>
    <name evidence="1" type="ORF">HHL11_07870</name>
</gene>
<dbReference type="EMBL" id="JABBFX010000001">
    <property type="protein sequence ID" value="NML43661.1"/>
    <property type="molecule type" value="Genomic_DNA"/>
</dbReference>
<dbReference type="RefSeq" id="WP_169417855.1">
    <property type="nucleotide sequence ID" value="NZ_JABBFX010000001.1"/>
</dbReference>
<reference evidence="1 2" key="1">
    <citation type="submission" date="2020-04" db="EMBL/GenBank/DDBJ databases">
        <title>Ramlibacter sp. G-1-2-2 isolated from soil.</title>
        <authorList>
            <person name="Dahal R.H."/>
        </authorList>
    </citation>
    <scope>NUCLEOTIDE SEQUENCE [LARGE SCALE GENOMIC DNA]</scope>
    <source>
        <strain evidence="1 2">G-1-2-2</strain>
    </source>
</reference>
<comment type="caution">
    <text evidence="1">The sequence shown here is derived from an EMBL/GenBank/DDBJ whole genome shotgun (WGS) entry which is preliminary data.</text>
</comment>
<dbReference type="Proteomes" id="UP000541185">
    <property type="component" value="Unassembled WGS sequence"/>
</dbReference>
<organism evidence="1 2">
    <name type="scientific">Ramlibacter agri</name>
    <dbReference type="NCBI Taxonomy" id="2728837"/>
    <lineage>
        <taxon>Bacteria</taxon>
        <taxon>Pseudomonadati</taxon>
        <taxon>Pseudomonadota</taxon>
        <taxon>Betaproteobacteria</taxon>
        <taxon>Burkholderiales</taxon>
        <taxon>Comamonadaceae</taxon>
        <taxon>Ramlibacter</taxon>
    </lineage>
</organism>
<keyword evidence="2" id="KW-1185">Reference proteome</keyword>
<evidence type="ECO:0000313" key="1">
    <source>
        <dbReference type="EMBL" id="NML43661.1"/>
    </source>
</evidence>
<evidence type="ECO:0000313" key="2">
    <source>
        <dbReference type="Proteomes" id="UP000541185"/>
    </source>
</evidence>
<dbReference type="AlphaFoldDB" id="A0A848H257"/>
<name>A0A848H257_9BURK</name>